<protein>
    <submittedName>
        <fullName evidence="1">Uncharacterized protein</fullName>
    </submittedName>
</protein>
<dbReference type="Proteomes" id="UP000036334">
    <property type="component" value="Unassembled WGS sequence"/>
</dbReference>
<dbReference type="AlphaFoldDB" id="A0A0I9UKL0"/>
<organism evidence="1 2">
    <name type="scientific">Mycobacterium haemophilum</name>
    <dbReference type="NCBI Taxonomy" id="29311"/>
    <lineage>
        <taxon>Bacteria</taxon>
        <taxon>Bacillati</taxon>
        <taxon>Actinomycetota</taxon>
        <taxon>Actinomycetes</taxon>
        <taxon>Mycobacteriales</taxon>
        <taxon>Mycobacteriaceae</taxon>
        <taxon>Mycobacterium</taxon>
    </lineage>
</organism>
<gene>
    <name evidence="1" type="ORF">ABH38_06995</name>
</gene>
<evidence type="ECO:0000313" key="2">
    <source>
        <dbReference type="Proteomes" id="UP000036334"/>
    </source>
</evidence>
<comment type="caution">
    <text evidence="1">The sequence shown here is derived from an EMBL/GenBank/DDBJ whole genome shotgun (WGS) entry which is preliminary data.</text>
</comment>
<keyword evidence="2" id="KW-1185">Reference proteome</keyword>
<dbReference type="PATRIC" id="fig|29311.18.peg.4357"/>
<dbReference type="EMBL" id="LDPR01000004">
    <property type="protein sequence ID" value="KLO37838.1"/>
    <property type="molecule type" value="Genomic_DNA"/>
</dbReference>
<sequence>MYGAAAAAIAAAAGPCHVAPAKPEVTDPNELAAERSSLANPVQAVAAASIGPDPAPVSISAELTSGGNIG</sequence>
<proteinExistence type="predicted"/>
<name>A0A0I9UKL0_9MYCO</name>
<evidence type="ECO:0000313" key="1">
    <source>
        <dbReference type="EMBL" id="KLO37838.1"/>
    </source>
</evidence>
<reference evidence="1 2" key="1">
    <citation type="submission" date="2015-05" db="EMBL/GenBank/DDBJ databases">
        <title>Genome sequence of Mycobacterium haemophilum.</title>
        <authorList>
            <person name="Greninger A.L."/>
            <person name="Cunningham G."/>
            <person name="Miller S."/>
        </authorList>
    </citation>
    <scope>NUCLEOTIDE SEQUENCE [LARGE SCALE GENOMIC DNA]</scope>
    <source>
        <strain evidence="2">UC1</strain>
    </source>
</reference>
<accession>A0A0I9UKL0</accession>